<feature type="region of interest" description="Disordered" evidence="1">
    <location>
        <begin position="40"/>
        <end position="68"/>
    </location>
</feature>
<dbReference type="Proteomes" id="UP001054945">
    <property type="component" value="Unassembled WGS sequence"/>
</dbReference>
<evidence type="ECO:0000256" key="1">
    <source>
        <dbReference type="SAM" id="MobiDB-lite"/>
    </source>
</evidence>
<feature type="compositionally biased region" description="Basic and acidic residues" evidence="1">
    <location>
        <begin position="40"/>
        <end position="50"/>
    </location>
</feature>
<dbReference type="AlphaFoldDB" id="A0AAV4V1J9"/>
<evidence type="ECO:0000313" key="3">
    <source>
        <dbReference type="Proteomes" id="UP001054945"/>
    </source>
</evidence>
<proteinExistence type="predicted"/>
<protein>
    <submittedName>
        <fullName evidence="2">Uncharacterized protein</fullName>
    </submittedName>
</protein>
<dbReference type="EMBL" id="BPLR01013832">
    <property type="protein sequence ID" value="GIY64101.1"/>
    <property type="molecule type" value="Genomic_DNA"/>
</dbReference>
<evidence type="ECO:0000313" key="2">
    <source>
        <dbReference type="EMBL" id="GIY64101.1"/>
    </source>
</evidence>
<name>A0AAV4V1J9_CAEEX</name>
<organism evidence="2 3">
    <name type="scientific">Caerostris extrusa</name>
    <name type="common">Bark spider</name>
    <name type="synonym">Caerostris bankana</name>
    <dbReference type="NCBI Taxonomy" id="172846"/>
    <lineage>
        <taxon>Eukaryota</taxon>
        <taxon>Metazoa</taxon>
        <taxon>Ecdysozoa</taxon>
        <taxon>Arthropoda</taxon>
        <taxon>Chelicerata</taxon>
        <taxon>Arachnida</taxon>
        <taxon>Araneae</taxon>
        <taxon>Araneomorphae</taxon>
        <taxon>Entelegynae</taxon>
        <taxon>Araneoidea</taxon>
        <taxon>Araneidae</taxon>
        <taxon>Caerostris</taxon>
    </lineage>
</organism>
<sequence length="128" mass="14533">MERADENIRKREDPESFGIPPLLVPLRSCAAEISLREEDFQTAEGGEHPEWNNFWEQTTSGNQPLPYLRESGRTERADENIRKGEIQNLLAFPSSPCPSRSLAELCRGDFIKRGRFSNSRKEGEGEAP</sequence>
<gene>
    <name evidence="2" type="ORF">CEXT_201811</name>
</gene>
<accession>A0AAV4V1J9</accession>
<comment type="caution">
    <text evidence="2">The sequence shown here is derived from an EMBL/GenBank/DDBJ whole genome shotgun (WGS) entry which is preliminary data.</text>
</comment>
<feature type="compositionally biased region" description="Polar residues" evidence="1">
    <location>
        <begin position="54"/>
        <end position="63"/>
    </location>
</feature>
<keyword evidence="3" id="KW-1185">Reference proteome</keyword>
<reference evidence="2 3" key="1">
    <citation type="submission" date="2021-06" db="EMBL/GenBank/DDBJ databases">
        <title>Caerostris extrusa draft genome.</title>
        <authorList>
            <person name="Kono N."/>
            <person name="Arakawa K."/>
        </authorList>
    </citation>
    <scope>NUCLEOTIDE SEQUENCE [LARGE SCALE GENOMIC DNA]</scope>
</reference>